<feature type="transmembrane region" description="Helical" evidence="7">
    <location>
        <begin position="335"/>
        <end position="357"/>
    </location>
</feature>
<evidence type="ECO:0000313" key="10">
    <source>
        <dbReference type="Proteomes" id="UP000004259"/>
    </source>
</evidence>
<evidence type="ECO:0000259" key="8">
    <source>
        <dbReference type="Pfam" id="PF01757"/>
    </source>
</evidence>
<dbReference type="GO" id="GO:0005886">
    <property type="term" value="C:plasma membrane"/>
    <property type="evidence" value="ECO:0007669"/>
    <property type="project" value="UniProtKB-SubCell"/>
</dbReference>
<evidence type="ECO:0000256" key="4">
    <source>
        <dbReference type="ARBA" id="ARBA00022692"/>
    </source>
</evidence>
<evidence type="ECO:0000256" key="3">
    <source>
        <dbReference type="ARBA" id="ARBA00022475"/>
    </source>
</evidence>
<evidence type="ECO:0000256" key="1">
    <source>
        <dbReference type="ARBA" id="ARBA00004651"/>
    </source>
</evidence>
<dbReference type="AlphaFoldDB" id="E9SAX4"/>
<evidence type="ECO:0000313" key="9">
    <source>
        <dbReference type="EMBL" id="EGC03527.1"/>
    </source>
</evidence>
<accession>E9SAX4</accession>
<evidence type="ECO:0000256" key="2">
    <source>
        <dbReference type="ARBA" id="ARBA00007400"/>
    </source>
</evidence>
<keyword evidence="6 7" id="KW-0472">Membrane</keyword>
<reference evidence="9 10" key="1">
    <citation type="submission" date="2011-02" db="EMBL/GenBank/DDBJ databases">
        <authorList>
            <person name="Nelson K.E."/>
            <person name="Sutton G."/>
            <person name="Torralba M."/>
            <person name="Durkin S."/>
            <person name="Harkins D."/>
            <person name="Montgomery R."/>
            <person name="Ziemer C."/>
            <person name="Klaassens E."/>
            <person name="Ocuiv P."/>
            <person name="Morrison M."/>
        </authorList>
    </citation>
    <scope>NUCLEOTIDE SEQUENCE [LARGE SCALE GENOMIC DNA]</scope>
    <source>
        <strain evidence="9 10">8</strain>
    </source>
</reference>
<keyword evidence="5 7" id="KW-1133">Transmembrane helix</keyword>
<feature type="transmembrane region" description="Helical" evidence="7">
    <location>
        <begin position="310"/>
        <end position="329"/>
    </location>
</feature>
<sequence>MGKTKENKSGRILYMSRLKALACLSIIIFHGSYMATAFAVKQGADGQRVQDTELMTVLMSVRNLFMWAVPVFVMVTGALLLDEKRSIPLKKLFGKYLLRVVIALFAAGEIFTLYDHLVYFKDFTPHHLLDGLKTALLNRFTATGNSWSHTWYLYLMIAIYLSLPLLRPIAKAGKKEVLYAIALCFAFGAVGSTIDFFFGVQSPVYYIFIDGIYPMYLFAGFAIHNGKLKIPRAAAVMTTVINAGAILWATYYRFHTTNEELASQLKNSVEKYSFPFVALAALSIFALFKSSDSGKEIPILDKIVSEVDKCSFGIYLIHMLVYKHIFAVMKTDPFANGGFLTLLLIMLVTFVISYAVTRILKFIPFVKNIV</sequence>
<feature type="transmembrane region" description="Helical" evidence="7">
    <location>
        <begin position="63"/>
        <end position="81"/>
    </location>
</feature>
<evidence type="ECO:0000256" key="6">
    <source>
        <dbReference type="ARBA" id="ARBA00023136"/>
    </source>
</evidence>
<dbReference type="GO" id="GO:0009246">
    <property type="term" value="P:enterobacterial common antigen biosynthetic process"/>
    <property type="evidence" value="ECO:0007669"/>
    <property type="project" value="TreeGrafter"/>
</dbReference>
<comment type="similarity">
    <text evidence="2">Belongs to the acyltransferase 3 family.</text>
</comment>
<keyword evidence="4 7" id="KW-0812">Transmembrane</keyword>
<feature type="transmembrane region" description="Helical" evidence="7">
    <location>
        <begin position="177"/>
        <end position="198"/>
    </location>
</feature>
<keyword evidence="10" id="KW-1185">Reference proteome</keyword>
<comment type="subcellular location">
    <subcellularLocation>
        <location evidence="1">Cell membrane</location>
        <topology evidence="1">Multi-pass membrane protein</topology>
    </subcellularLocation>
</comment>
<keyword evidence="3" id="KW-1003">Cell membrane</keyword>
<comment type="caution">
    <text evidence="9">The sequence shown here is derived from an EMBL/GenBank/DDBJ whole genome shotgun (WGS) entry which is preliminary data.</text>
</comment>
<dbReference type="Pfam" id="PF01757">
    <property type="entry name" value="Acyl_transf_3"/>
    <property type="match status" value="1"/>
</dbReference>
<feature type="transmembrane region" description="Helical" evidence="7">
    <location>
        <begin position="151"/>
        <end position="170"/>
    </location>
</feature>
<feature type="transmembrane region" description="Helical" evidence="7">
    <location>
        <begin position="235"/>
        <end position="252"/>
    </location>
</feature>
<feature type="transmembrane region" description="Helical" evidence="7">
    <location>
        <begin position="272"/>
        <end position="289"/>
    </location>
</feature>
<feature type="transmembrane region" description="Helical" evidence="7">
    <location>
        <begin position="93"/>
        <end position="114"/>
    </location>
</feature>
<proteinExistence type="inferred from homology"/>
<protein>
    <submittedName>
        <fullName evidence="9">Conserved domain protein</fullName>
    </submittedName>
</protein>
<feature type="domain" description="Acyltransferase 3" evidence="8">
    <location>
        <begin position="14"/>
        <end position="357"/>
    </location>
</feature>
<organism evidence="9 10">
    <name type="scientific">Ruminococcus albus 8</name>
    <dbReference type="NCBI Taxonomy" id="246199"/>
    <lineage>
        <taxon>Bacteria</taxon>
        <taxon>Bacillati</taxon>
        <taxon>Bacillota</taxon>
        <taxon>Clostridia</taxon>
        <taxon>Eubacteriales</taxon>
        <taxon>Oscillospiraceae</taxon>
        <taxon>Ruminococcus</taxon>
    </lineage>
</organism>
<dbReference type="STRING" id="246199.CUS_8087"/>
<feature type="transmembrane region" description="Helical" evidence="7">
    <location>
        <begin position="204"/>
        <end position="223"/>
    </location>
</feature>
<dbReference type="RefSeq" id="WP_002848223.1">
    <property type="nucleotide sequence ID" value="NZ_ADKM02000062.1"/>
</dbReference>
<gene>
    <name evidence="9" type="ORF">CUS_8087</name>
</gene>
<dbReference type="GO" id="GO:0016413">
    <property type="term" value="F:O-acetyltransferase activity"/>
    <property type="evidence" value="ECO:0007669"/>
    <property type="project" value="TreeGrafter"/>
</dbReference>
<name>E9SAX4_RUMAL</name>
<dbReference type="InterPro" id="IPR002656">
    <property type="entry name" value="Acyl_transf_3_dom"/>
</dbReference>
<dbReference type="eggNOG" id="COG3274">
    <property type="taxonomic scope" value="Bacteria"/>
</dbReference>
<dbReference type="PANTHER" id="PTHR40074">
    <property type="entry name" value="O-ACETYLTRANSFERASE WECH"/>
    <property type="match status" value="1"/>
</dbReference>
<evidence type="ECO:0000256" key="5">
    <source>
        <dbReference type="ARBA" id="ARBA00022989"/>
    </source>
</evidence>
<dbReference type="PANTHER" id="PTHR40074:SF2">
    <property type="entry name" value="O-ACETYLTRANSFERASE WECH"/>
    <property type="match status" value="1"/>
</dbReference>
<dbReference type="Proteomes" id="UP000004259">
    <property type="component" value="Unassembled WGS sequence"/>
</dbReference>
<dbReference type="EMBL" id="ADKM02000062">
    <property type="protein sequence ID" value="EGC03527.1"/>
    <property type="molecule type" value="Genomic_DNA"/>
</dbReference>
<evidence type="ECO:0000256" key="7">
    <source>
        <dbReference type="SAM" id="Phobius"/>
    </source>
</evidence>